<dbReference type="Pfam" id="PF07686">
    <property type="entry name" value="V-set"/>
    <property type="match status" value="1"/>
</dbReference>
<proteinExistence type="predicted"/>
<evidence type="ECO:0000256" key="4">
    <source>
        <dbReference type="ARBA" id="ARBA00022859"/>
    </source>
</evidence>
<organism evidence="9 10">
    <name type="scientific">Pygocentrus nattereri</name>
    <name type="common">Red-bellied piranha</name>
    <dbReference type="NCBI Taxonomy" id="42514"/>
    <lineage>
        <taxon>Eukaryota</taxon>
        <taxon>Metazoa</taxon>
        <taxon>Chordata</taxon>
        <taxon>Craniata</taxon>
        <taxon>Vertebrata</taxon>
        <taxon>Euteleostomi</taxon>
        <taxon>Actinopterygii</taxon>
        <taxon>Neopterygii</taxon>
        <taxon>Teleostei</taxon>
        <taxon>Ostariophysi</taxon>
        <taxon>Characiformes</taxon>
        <taxon>Characoidei</taxon>
        <taxon>Pygocentrus</taxon>
    </lineage>
</organism>
<name>A0A3B4CRM3_PYGNA</name>
<evidence type="ECO:0000259" key="8">
    <source>
        <dbReference type="PROSITE" id="PS50835"/>
    </source>
</evidence>
<dbReference type="SUPFAM" id="SSF48726">
    <property type="entry name" value="Immunoglobulin"/>
    <property type="match status" value="1"/>
</dbReference>
<keyword evidence="2" id="KW-1003">Cell membrane</keyword>
<dbReference type="PANTHER" id="PTHR19433">
    <property type="entry name" value="T-CELL RECEPTOR ALPHA CHAIN V REGION-RELATED"/>
    <property type="match status" value="1"/>
</dbReference>
<reference evidence="9" key="3">
    <citation type="submission" date="2025-09" db="UniProtKB">
        <authorList>
            <consortium name="Ensembl"/>
        </authorList>
    </citation>
    <scope>IDENTIFICATION</scope>
</reference>
<evidence type="ECO:0000256" key="1">
    <source>
        <dbReference type="ARBA" id="ARBA00004236"/>
    </source>
</evidence>
<dbReference type="PROSITE" id="PS50835">
    <property type="entry name" value="IG_LIKE"/>
    <property type="match status" value="1"/>
</dbReference>
<dbReference type="GO" id="GO:0002376">
    <property type="term" value="P:immune system process"/>
    <property type="evidence" value="ECO:0007669"/>
    <property type="project" value="UniProtKB-KW"/>
</dbReference>
<dbReference type="GO" id="GO:0009617">
    <property type="term" value="P:response to bacterium"/>
    <property type="evidence" value="ECO:0007669"/>
    <property type="project" value="TreeGrafter"/>
</dbReference>
<dbReference type="GeneTree" id="ENSGT00940000176932"/>
<keyword evidence="4" id="KW-0391">Immunity</keyword>
<keyword evidence="5" id="KW-0472">Membrane</keyword>
<evidence type="ECO:0000256" key="3">
    <source>
        <dbReference type="ARBA" id="ARBA00022729"/>
    </source>
</evidence>
<keyword evidence="3" id="KW-0732">Signal</keyword>
<dbReference type="GO" id="GO:0005886">
    <property type="term" value="C:plasma membrane"/>
    <property type="evidence" value="ECO:0007669"/>
    <property type="project" value="UniProtKB-SubCell"/>
</dbReference>
<evidence type="ECO:0000256" key="5">
    <source>
        <dbReference type="ARBA" id="ARBA00023136"/>
    </source>
</evidence>
<comment type="subcellular location">
    <subcellularLocation>
        <location evidence="1">Cell membrane</location>
    </subcellularLocation>
</comment>
<dbReference type="Gene3D" id="2.60.40.10">
    <property type="entry name" value="Immunoglobulins"/>
    <property type="match status" value="1"/>
</dbReference>
<reference evidence="9" key="2">
    <citation type="submission" date="2025-08" db="UniProtKB">
        <authorList>
            <consortium name="Ensembl"/>
        </authorList>
    </citation>
    <scope>IDENTIFICATION</scope>
</reference>
<reference evidence="9 10" key="1">
    <citation type="submission" date="2020-10" db="EMBL/GenBank/DDBJ databases">
        <title>Pygocentrus nattereri (red-bellied piranha) genome, fPygNat1, primary haplotype.</title>
        <authorList>
            <person name="Myers G."/>
            <person name="Meyer A."/>
            <person name="Karagic N."/>
            <person name="Pippel M."/>
            <person name="Winkler S."/>
            <person name="Tracey A."/>
            <person name="Wood J."/>
            <person name="Formenti G."/>
            <person name="Howe K."/>
            <person name="Fedrigo O."/>
            <person name="Jarvis E.D."/>
        </authorList>
    </citation>
    <scope>NUCLEOTIDE SEQUENCE [LARGE SCALE GENOMIC DNA]</scope>
</reference>
<dbReference type="InterPro" id="IPR013106">
    <property type="entry name" value="Ig_V-set"/>
</dbReference>
<evidence type="ECO:0000256" key="6">
    <source>
        <dbReference type="ARBA" id="ARBA00023157"/>
    </source>
</evidence>
<dbReference type="Proteomes" id="UP001501920">
    <property type="component" value="Chromosome 2"/>
</dbReference>
<evidence type="ECO:0000256" key="2">
    <source>
        <dbReference type="ARBA" id="ARBA00022475"/>
    </source>
</evidence>
<evidence type="ECO:0000313" key="10">
    <source>
        <dbReference type="Proteomes" id="UP001501920"/>
    </source>
</evidence>
<dbReference type="AlphaFoldDB" id="A0A3B4CRM3"/>
<dbReference type="InterPro" id="IPR052051">
    <property type="entry name" value="TCR_complex_component"/>
</dbReference>
<keyword evidence="6" id="KW-1015">Disulfide bond</keyword>
<protein>
    <recommendedName>
        <fullName evidence="8">Ig-like domain-containing protein</fullName>
    </recommendedName>
</protein>
<keyword evidence="10" id="KW-1185">Reference proteome</keyword>
<evidence type="ECO:0000313" key="9">
    <source>
        <dbReference type="Ensembl" id="ENSPNAP00000014010.2"/>
    </source>
</evidence>
<sequence length="138" mass="15578">AINLLLSLNIQISLFAYLCIYFVSVKTSETDELQVQTVKCGENVTIKCHPDFIKGKEHVLAWYKQSSGKLPELIVRTSDNNANVRVADTFKQRFRLTAGEEKFELSIIKTVEEDAGTYLCVKTKQSVIEGFLQNMGKV</sequence>
<keyword evidence="7" id="KW-0325">Glycoprotein</keyword>
<feature type="domain" description="Ig-like" evidence="8">
    <location>
        <begin position="41"/>
        <end position="120"/>
    </location>
</feature>
<accession>A0A3B4CRM3</accession>
<dbReference type="PANTHER" id="PTHR19433:SF133">
    <property type="entry name" value="IMMUNE-TYPE RECEPTOR 5 PRECURSOR-RELATED"/>
    <property type="match status" value="1"/>
</dbReference>
<dbReference type="InterPro" id="IPR007110">
    <property type="entry name" value="Ig-like_dom"/>
</dbReference>
<dbReference type="InterPro" id="IPR013783">
    <property type="entry name" value="Ig-like_fold"/>
</dbReference>
<dbReference type="CDD" id="cd00099">
    <property type="entry name" value="IgV"/>
    <property type="match status" value="1"/>
</dbReference>
<dbReference type="InterPro" id="IPR036179">
    <property type="entry name" value="Ig-like_dom_sf"/>
</dbReference>
<dbReference type="Ensembl" id="ENSPNAT00000021797.2">
    <property type="protein sequence ID" value="ENSPNAP00000014010.2"/>
    <property type="gene ID" value="ENSPNAG00000020141.2"/>
</dbReference>
<evidence type="ECO:0000256" key="7">
    <source>
        <dbReference type="ARBA" id="ARBA00023180"/>
    </source>
</evidence>